<accession>A0AA86UQD5</accession>
<evidence type="ECO:0000313" key="2">
    <source>
        <dbReference type="EMBL" id="CAL6033208.1"/>
    </source>
</evidence>
<organism evidence="1">
    <name type="scientific">Hexamita inflata</name>
    <dbReference type="NCBI Taxonomy" id="28002"/>
    <lineage>
        <taxon>Eukaryota</taxon>
        <taxon>Metamonada</taxon>
        <taxon>Diplomonadida</taxon>
        <taxon>Hexamitidae</taxon>
        <taxon>Hexamitinae</taxon>
        <taxon>Hexamita</taxon>
    </lineage>
</organism>
<dbReference type="EMBL" id="CAXDID020000665">
    <property type="protein sequence ID" value="CAL6109261.1"/>
    <property type="molecule type" value="Genomic_DNA"/>
</dbReference>
<sequence length="102" mass="11634">MQYPCTISAYCNIISFTQLSQDIFRVEVILRLGQYLHNQVFYIQISFGYMLSECHQQQQHQSAGSLVLSLCPACYCYHPSLALLQLLQLLACTSCKQGVQFC</sequence>
<dbReference type="Proteomes" id="UP001642409">
    <property type="component" value="Unassembled WGS sequence"/>
</dbReference>
<evidence type="ECO:0000313" key="1">
    <source>
        <dbReference type="EMBL" id="CAI9967570.1"/>
    </source>
</evidence>
<dbReference type="EMBL" id="CATOUU010001026">
    <property type="protein sequence ID" value="CAI9967570.1"/>
    <property type="molecule type" value="Genomic_DNA"/>
</dbReference>
<reference evidence="1" key="1">
    <citation type="submission" date="2023-06" db="EMBL/GenBank/DDBJ databases">
        <authorList>
            <person name="Kurt Z."/>
        </authorList>
    </citation>
    <scope>NUCLEOTIDE SEQUENCE</scope>
</reference>
<dbReference type="AlphaFoldDB" id="A0AA86UQD5"/>
<evidence type="ECO:0000313" key="4">
    <source>
        <dbReference type="Proteomes" id="UP001642409"/>
    </source>
</evidence>
<keyword evidence="4" id="KW-1185">Reference proteome</keyword>
<reference evidence="2 4" key="2">
    <citation type="submission" date="2024-07" db="EMBL/GenBank/DDBJ databases">
        <authorList>
            <person name="Akdeniz Z."/>
        </authorList>
    </citation>
    <scope>NUCLEOTIDE SEQUENCE [LARGE SCALE GENOMIC DNA]</scope>
</reference>
<name>A0AA86UQD5_9EUKA</name>
<protein>
    <submittedName>
        <fullName evidence="2">Hypothetical_protein</fullName>
    </submittedName>
</protein>
<dbReference type="EMBL" id="CAXDID020000125">
    <property type="protein sequence ID" value="CAL6033208.1"/>
    <property type="molecule type" value="Genomic_DNA"/>
</dbReference>
<evidence type="ECO:0000313" key="3">
    <source>
        <dbReference type="EMBL" id="CAL6109261.1"/>
    </source>
</evidence>
<gene>
    <name evidence="2" type="ORF">HINF_LOCUS34854</name>
    <name evidence="1" type="ORF">HINF_LOCUS55215</name>
    <name evidence="3" type="ORF">HINF_LOCUS75360</name>
</gene>
<comment type="caution">
    <text evidence="1">The sequence shown here is derived from an EMBL/GenBank/DDBJ whole genome shotgun (WGS) entry which is preliminary data.</text>
</comment>
<proteinExistence type="predicted"/>